<dbReference type="AlphaFoldDB" id="A0A370XCY4"/>
<reference evidence="3 4" key="1">
    <citation type="submission" date="2018-07" db="EMBL/GenBank/DDBJ databases">
        <title>Dyella monticola sp. nov. and Dyella psychrodurans sp. nov. isolated from monsoon evergreen broad-leaved forest soil of Dinghu Mountain, China.</title>
        <authorList>
            <person name="Gao Z."/>
            <person name="Qiu L."/>
        </authorList>
    </citation>
    <scope>NUCLEOTIDE SEQUENCE [LARGE SCALE GENOMIC DNA]</scope>
    <source>
        <strain evidence="3 4">4MSK11</strain>
    </source>
</reference>
<dbReference type="Proteomes" id="UP000255334">
    <property type="component" value="Unassembled WGS sequence"/>
</dbReference>
<evidence type="ECO:0000256" key="1">
    <source>
        <dbReference type="SAM" id="MobiDB-lite"/>
    </source>
</evidence>
<protein>
    <recommendedName>
        <fullName evidence="2">Zona occludens toxin N-terminal domain-containing protein</fullName>
    </recommendedName>
</protein>
<accession>A0A370XCY4</accession>
<gene>
    <name evidence="3" type="ORF">DWU99_02275</name>
</gene>
<organism evidence="3 4">
    <name type="scientific">Dyella psychrodurans</name>
    <dbReference type="NCBI Taxonomy" id="1927960"/>
    <lineage>
        <taxon>Bacteria</taxon>
        <taxon>Pseudomonadati</taxon>
        <taxon>Pseudomonadota</taxon>
        <taxon>Gammaproteobacteria</taxon>
        <taxon>Lysobacterales</taxon>
        <taxon>Rhodanobacteraceae</taxon>
        <taxon>Dyella</taxon>
    </lineage>
</organism>
<dbReference type="InterPro" id="IPR027417">
    <property type="entry name" value="P-loop_NTPase"/>
</dbReference>
<dbReference type="Gene3D" id="3.40.50.300">
    <property type="entry name" value="P-loop containing nucleotide triphosphate hydrolases"/>
    <property type="match status" value="1"/>
</dbReference>
<dbReference type="Pfam" id="PF05707">
    <property type="entry name" value="Zot"/>
    <property type="match status" value="1"/>
</dbReference>
<dbReference type="InterPro" id="IPR008900">
    <property type="entry name" value="Zot_N"/>
</dbReference>
<comment type="caution">
    <text evidence="3">The sequence shown here is derived from an EMBL/GenBank/DDBJ whole genome shotgun (WGS) entry which is preliminary data.</text>
</comment>
<evidence type="ECO:0000259" key="2">
    <source>
        <dbReference type="Pfam" id="PF05707"/>
    </source>
</evidence>
<evidence type="ECO:0000313" key="3">
    <source>
        <dbReference type="EMBL" id="RDS86117.1"/>
    </source>
</evidence>
<dbReference type="EMBL" id="QRBF01000001">
    <property type="protein sequence ID" value="RDS86117.1"/>
    <property type="molecule type" value="Genomic_DNA"/>
</dbReference>
<dbReference type="RefSeq" id="WP_115476368.1">
    <property type="nucleotide sequence ID" value="NZ_QRBF01000001.1"/>
</dbReference>
<feature type="region of interest" description="Disordered" evidence="1">
    <location>
        <begin position="371"/>
        <end position="436"/>
    </location>
</feature>
<name>A0A370XCY4_9GAMM</name>
<feature type="region of interest" description="Disordered" evidence="1">
    <location>
        <begin position="250"/>
        <end position="272"/>
    </location>
</feature>
<keyword evidence="4" id="KW-1185">Reference proteome</keyword>
<sequence>MLVFNEGVPRSGKSYDAVRTHVLPALAAGRRVFARINGLNCDAIAEHLRLPVDRVADLLVDVPTGQVRKLFVADQDEHGTWCIADELKDALFVIDEAHEFYVASRNAIDPCVEQFFALCGQNGMDGVLMSQWYRRLHSSVRARVERKNVFQKMTAVGVTGRYVLKQYHATEPDRFELVDTKTLSYDKAIFPLYAGYAAGADNTAVYTAGGSTVWRSVGKWAWIVVPLLFVGVHMFMSLLSDHGKGLVKPQSHGSVAPTLSAPKSDVHSGSQVPSPPVVKLAYDLKDMPVEVSYVFDLCNKARARLAGVVTGGTLGDFGVVEWQKDQGGVIERLTFAQLRDLGVTVQVHVYGVKLLWKDRAVVVTPWPLPEDKGEGGSQLMAESASPAVVQAAPQSGGASEPDSSSRWKDRATAKEYEPPELAKRPDYEPHMLGGGS</sequence>
<proteinExistence type="predicted"/>
<feature type="compositionally biased region" description="Polar residues" evidence="1">
    <location>
        <begin position="392"/>
        <end position="402"/>
    </location>
</feature>
<dbReference type="OrthoDB" id="8809170at2"/>
<evidence type="ECO:0000313" key="4">
    <source>
        <dbReference type="Proteomes" id="UP000255334"/>
    </source>
</evidence>
<feature type="domain" description="Zona occludens toxin N-terminal" evidence="2">
    <location>
        <begin position="1"/>
        <end position="199"/>
    </location>
</feature>
<feature type="compositionally biased region" description="Basic and acidic residues" evidence="1">
    <location>
        <begin position="403"/>
        <end position="429"/>
    </location>
</feature>